<feature type="active site" description="For OMPdecase activity" evidence="8">
    <location>
        <position position="94"/>
    </location>
</feature>
<dbReference type="NCBIfam" id="TIGR01740">
    <property type="entry name" value="pyrF"/>
    <property type="match status" value="1"/>
</dbReference>
<sequence length="266" mass="29181">MSPNYSKLSYAERAKIHPHSLARKLLRIIDDKKSNLCLSVDVTTTAQVLEMADTLGPHICILKTHVDIISDFTPQFTSDLALLASKHNFLIFEDRKFADIGNTVKHQYQGGIYKIASWAHITNAHVVPGEGIIDGLAAVGKELDRGLLLLAEMSSSGNLATNEYTQTAVQMALSHSDFVFGFIGLRRLTDETDMITMTPGVGLESSGDNLGQVYRTPKQIVEINGSDIIIVGRGIYADKSKAVQNAIAYKEAGWNSYISRITQNNL</sequence>
<gene>
    <name evidence="12" type="ORF">BB558_004940</name>
</gene>
<dbReference type="Gene3D" id="3.20.20.70">
    <property type="entry name" value="Aldolase class I"/>
    <property type="match status" value="1"/>
</dbReference>
<feature type="binding site" evidence="9">
    <location>
        <position position="233"/>
    </location>
    <ligand>
        <name>substrate</name>
    </ligand>
</feature>
<dbReference type="GO" id="GO:0004590">
    <property type="term" value="F:orotidine-5'-phosphate decarboxylase activity"/>
    <property type="evidence" value="ECO:0007669"/>
    <property type="project" value="UniProtKB-EC"/>
</dbReference>
<accession>A0A2U1J200</accession>
<dbReference type="AlphaFoldDB" id="A0A2U1J200"/>
<evidence type="ECO:0000256" key="4">
    <source>
        <dbReference type="ARBA" id="ARBA00021923"/>
    </source>
</evidence>
<comment type="caution">
    <text evidence="12">The sequence shown here is derived from an EMBL/GenBank/DDBJ whole genome shotgun (WGS) entry which is preliminary data.</text>
</comment>
<feature type="domain" description="Orotidine 5'-phosphate decarboxylase" evidence="11">
    <location>
        <begin position="35"/>
        <end position="246"/>
    </location>
</feature>
<evidence type="ECO:0000259" key="11">
    <source>
        <dbReference type="SMART" id="SM00934"/>
    </source>
</evidence>
<dbReference type="Pfam" id="PF00215">
    <property type="entry name" value="OMPdecase"/>
    <property type="match status" value="1"/>
</dbReference>
<dbReference type="InterPro" id="IPR018089">
    <property type="entry name" value="OMPdecase_AS"/>
</dbReference>
<feature type="binding site" evidence="9">
    <location>
        <position position="41"/>
    </location>
    <ligand>
        <name>substrate</name>
    </ligand>
</feature>
<evidence type="ECO:0000256" key="2">
    <source>
        <dbReference type="ARBA" id="ARBA00011018"/>
    </source>
</evidence>
<feature type="binding site" evidence="9">
    <location>
        <position position="212"/>
    </location>
    <ligand>
        <name>substrate</name>
    </ligand>
</feature>
<protein>
    <recommendedName>
        <fullName evidence="4 10">Orotidine 5'-phosphate decarboxylase</fullName>
        <ecNumber evidence="3 10">4.1.1.23</ecNumber>
    </recommendedName>
</protein>
<dbReference type="EMBL" id="MBFU01000486">
    <property type="protein sequence ID" value="PVZ99047.1"/>
    <property type="molecule type" value="Genomic_DNA"/>
</dbReference>
<evidence type="ECO:0000256" key="6">
    <source>
        <dbReference type="ARBA" id="ARBA00022975"/>
    </source>
</evidence>
<keyword evidence="13" id="KW-1185">Reference proteome</keyword>
<dbReference type="GO" id="GO:0044205">
    <property type="term" value="P:'de novo' UMP biosynthetic process"/>
    <property type="evidence" value="ECO:0007669"/>
    <property type="project" value="UniProtKB-UniPathway"/>
</dbReference>
<dbReference type="GO" id="GO:0006207">
    <property type="term" value="P:'de novo' pyrimidine nucleobase biosynthetic process"/>
    <property type="evidence" value="ECO:0007669"/>
    <property type="project" value="InterPro"/>
</dbReference>
<comment type="pathway">
    <text evidence="1 10">Pyrimidine metabolism; UMP biosynthesis via de novo pathway; UMP from orotate: step 2/2.</text>
</comment>
<reference evidence="12 13" key="1">
    <citation type="journal article" date="2018" name="MBio">
        <title>Comparative Genomics Reveals the Core Gene Toolbox for the Fungus-Insect Symbiosis.</title>
        <authorList>
            <person name="Wang Y."/>
            <person name="Stata M."/>
            <person name="Wang W."/>
            <person name="Stajich J.E."/>
            <person name="White M.M."/>
            <person name="Moncalvo J.M."/>
        </authorList>
    </citation>
    <scope>NUCLEOTIDE SEQUENCE [LARGE SCALE GENOMIC DNA]</scope>
    <source>
        <strain evidence="12 13">AUS-126-30</strain>
    </source>
</reference>
<dbReference type="InterPro" id="IPR001754">
    <property type="entry name" value="OMPdeCOase_dom"/>
</dbReference>
<dbReference type="EC" id="4.1.1.23" evidence="3 10"/>
<keyword evidence="6 10" id="KW-0665">Pyrimidine biosynthesis</keyword>
<evidence type="ECO:0000256" key="3">
    <source>
        <dbReference type="ARBA" id="ARBA00012321"/>
    </source>
</evidence>
<evidence type="ECO:0000256" key="7">
    <source>
        <dbReference type="ARBA" id="ARBA00023239"/>
    </source>
</evidence>
<dbReference type="GO" id="GO:0004588">
    <property type="term" value="F:orotate phosphoribosyltransferase activity"/>
    <property type="evidence" value="ECO:0007669"/>
    <property type="project" value="TreeGrafter"/>
</dbReference>
<feature type="binding site" evidence="9">
    <location>
        <position position="232"/>
    </location>
    <ligand>
        <name>substrate</name>
    </ligand>
</feature>
<dbReference type="InterPro" id="IPR013785">
    <property type="entry name" value="Aldolase_TIM"/>
</dbReference>
<dbReference type="PANTHER" id="PTHR19278:SF9">
    <property type="entry name" value="URIDINE 5'-MONOPHOSPHATE SYNTHASE"/>
    <property type="match status" value="1"/>
</dbReference>
<dbReference type="UniPathway" id="UPA00070">
    <property type="reaction ID" value="UER00120"/>
</dbReference>
<dbReference type="InterPro" id="IPR014732">
    <property type="entry name" value="OMPdecase"/>
</dbReference>
<evidence type="ECO:0000256" key="9">
    <source>
        <dbReference type="PIRSR" id="PIRSR614732-2"/>
    </source>
</evidence>
<dbReference type="Proteomes" id="UP000245591">
    <property type="component" value="Unassembled WGS sequence"/>
</dbReference>
<comment type="catalytic activity">
    <reaction evidence="10">
        <text>orotidine 5'-phosphate + H(+) = UMP + CO2</text>
        <dbReference type="Rhea" id="RHEA:11596"/>
        <dbReference type="ChEBI" id="CHEBI:15378"/>
        <dbReference type="ChEBI" id="CHEBI:16526"/>
        <dbReference type="ChEBI" id="CHEBI:57538"/>
        <dbReference type="ChEBI" id="CHEBI:57865"/>
        <dbReference type="EC" id="4.1.1.23"/>
    </reaction>
</comment>
<feature type="binding site" evidence="9">
    <location>
        <position position="154"/>
    </location>
    <ligand>
        <name>substrate</name>
    </ligand>
</feature>
<dbReference type="PANTHER" id="PTHR19278">
    <property type="entry name" value="OROTATE PHOSPHORIBOSYLTRANSFERASE"/>
    <property type="match status" value="1"/>
</dbReference>
<keyword evidence="7 10" id="KW-0456">Lyase</keyword>
<dbReference type="SMART" id="SM00934">
    <property type="entry name" value="OMPdecase"/>
    <property type="match status" value="1"/>
</dbReference>
<dbReference type="FunFam" id="3.20.20.70:FF:000092">
    <property type="entry name" value="Uridine monophosphate synthetase"/>
    <property type="match status" value="1"/>
</dbReference>
<evidence type="ECO:0000256" key="5">
    <source>
        <dbReference type="ARBA" id="ARBA00022793"/>
    </source>
</evidence>
<evidence type="ECO:0000256" key="1">
    <source>
        <dbReference type="ARBA" id="ARBA00004861"/>
    </source>
</evidence>
<evidence type="ECO:0000256" key="8">
    <source>
        <dbReference type="PIRSR" id="PIRSR614732-1"/>
    </source>
</evidence>
<dbReference type="PROSITE" id="PS00156">
    <property type="entry name" value="OMPDECASE"/>
    <property type="match status" value="1"/>
</dbReference>
<evidence type="ECO:0000256" key="10">
    <source>
        <dbReference type="RuleBase" id="RU000512"/>
    </source>
</evidence>
<feature type="active site" description="For OMPdecase activity" evidence="8">
    <location>
        <position position="99"/>
    </location>
</feature>
<feature type="binding site" evidence="9">
    <location>
        <position position="63"/>
    </location>
    <ligand>
        <name>substrate</name>
    </ligand>
</feature>
<proteinExistence type="inferred from homology"/>
<organism evidence="12 13">
    <name type="scientific">Smittium angustum</name>
    <dbReference type="NCBI Taxonomy" id="133377"/>
    <lineage>
        <taxon>Eukaryota</taxon>
        <taxon>Fungi</taxon>
        <taxon>Fungi incertae sedis</taxon>
        <taxon>Zoopagomycota</taxon>
        <taxon>Kickxellomycotina</taxon>
        <taxon>Harpellomycetes</taxon>
        <taxon>Harpellales</taxon>
        <taxon>Legeriomycetaceae</taxon>
        <taxon>Smittium</taxon>
    </lineage>
</organism>
<dbReference type="InterPro" id="IPR011060">
    <property type="entry name" value="RibuloseP-bd_barrel"/>
</dbReference>
<keyword evidence="5 10" id="KW-0210">Decarboxylase</keyword>
<feature type="active site" description="For OMPdecase activity" evidence="8">
    <location>
        <position position="96"/>
    </location>
</feature>
<name>A0A2U1J200_SMIAN</name>
<evidence type="ECO:0000313" key="13">
    <source>
        <dbReference type="Proteomes" id="UP000245591"/>
    </source>
</evidence>
<dbReference type="CDD" id="cd04725">
    <property type="entry name" value="OMP_decarboxylase_like"/>
    <property type="match status" value="1"/>
</dbReference>
<dbReference type="SUPFAM" id="SSF51366">
    <property type="entry name" value="Ribulose-phoshate binding barrel"/>
    <property type="match status" value="1"/>
</dbReference>
<evidence type="ECO:0000313" key="12">
    <source>
        <dbReference type="EMBL" id="PVZ99047.1"/>
    </source>
</evidence>
<comment type="similarity">
    <text evidence="2 10">Belongs to the OMP decarboxylase family.</text>
</comment>